<organism evidence="1 2">
    <name type="scientific">Ensete ventricosum</name>
    <name type="common">Abyssinian banana</name>
    <name type="synonym">Musa ensete</name>
    <dbReference type="NCBI Taxonomy" id="4639"/>
    <lineage>
        <taxon>Eukaryota</taxon>
        <taxon>Viridiplantae</taxon>
        <taxon>Streptophyta</taxon>
        <taxon>Embryophyta</taxon>
        <taxon>Tracheophyta</taxon>
        <taxon>Spermatophyta</taxon>
        <taxon>Magnoliopsida</taxon>
        <taxon>Liliopsida</taxon>
        <taxon>Zingiberales</taxon>
        <taxon>Musaceae</taxon>
        <taxon>Ensete</taxon>
    </lineage>
</organism>
<keyword evidence="2" id="KW-1185">Reference proteome</keyword>
<evidence type="ECO:0000313" key="2">
    <source>
        <dbReference type="Proteomes" id="UP001222027"/>
    </source>
</evidence>
<gene>
    <name evidence="1" type="ORF">OPV22_026741</name>
</gene>
<proteinExistence type="predicted"/>
<reference evidence="1 2" key="1">
    <citation type="submission" date="2022-12" db="EMBL/GenBank/DDBJ databases">
        <title>Chromosome-scale assembly of the Ensete ventricosum genome.</title>
        <authorList>
            <person name="Dussert Y."/>
            <person name="Stocks J."/>
            <person name="Wendawek A."/>
            <person name="Woldeyes F."/>
            <person name="Nichols R.A."/>
            <person name="Borrell J.S."/>
        </authorList>
    </citation>
    <scope>NUCLEOTIDE SEQUENCE [LARGE SCALE GENOMIC DNA]</scope>
    <source>
        <strain evidence="2">cv. Maze</strain>
        <tissue evidence="1">Seeds</tissue>
    </source>
</reference>
<accession>A0AAV8PY16</accession>
<name>A0AAV8PY16_ENSVE</name>
<dbReference type="EMBL" id="JAQQAF010000008">
    <property type="protein sequence ID" value="KAJ8464189.1"/>
    <property type="molecule type" value="Genomic_DNA"/>
</dbReference>
<comment type="caution">
    <text evidence="1">The sequence shown here is derived from an EMBL/GenBank/DDBJ whole genome shotgun (WGS) entry which is preliminary data.</text>
</comment>
<sequence>MAEDSVGPRAHGAWSLASAAPDLVPSNSFGDCRPGVRWLEWTQAAILPSSACVLSQPINVQPSSRDKQALIDFVFQPSQCILGFSLRMGIVADSFPESLLQTEVSDSITRQLNITSLDGVL</sequence>
<dbReference type="AlphaFoldDB" id="A0AAV8PY16"/>
<dbReference type="Proteomes" id="UP001222027">
    <property type="component" value="Unassembled WGS sequence"/>
</dbReference>
<protein>
    <submittedName>
        <fullName evidence="1">Uncharacterized protein</fullName>
    </submittedName>
</protein>
<evidence type="ECO:0000313" key="1">
    <source>
        <dbReference type="EMBL" id="KAJ8464189.1"/>
    </source>
</evidence>